<dbReference type="HOGENOM" id="CLU_017125_0_0_0"/>
<dbReference type="GO" id="GO:0005524">
    <property type="term" value="F:ATP binding"/>
    <property type="evidence" value="ECO:0007669"/>
    <property type="project" value="UniProtKB-KW"/>
</dbReference>
<evidence type="ECO:0000313" key="21">
    <source>
        <dbReference type="EMBL" id="ADU64822.1"/>
    </source>
</evidence>
<dbReference type="AlphaFoldDB" id="E6W4U4"/>
<dbReference type="eggNOG" id="COG0745">
    <property type="taxonomic scope" value="Bacteria"/>
</dbReference>
<evidence type="ECO:0000256" key="7">
    <source>
        <dbReference type="ARBA" id="ARBA00022692"/>
    </source>
</evidence>
<dbReference type="SMART" id="SM00388">
    <property type="entry name" value="HisKA"/>
    <property type="match status" value="1"/>
</dbReference>
<evidence type="ECO:0000259" key="20">
    <source>
        <dbReference type="PROSITE" id="PS50885"/>
    </source>
</evidence>
<dbReference type="Proteomes" id="UP000002572">
    <property type="component" value="Chromosome"/>
</dbReference>
<dbReference type="FunFam" id="3.30.565.10:FF:000010">
    <property type="entry name" value="Sensor histidine kinase RcsC"/>
    <property type="match status" value="1"/>
</dbReference>
<evidence type="ECO:0000256" key="10">
    <source>
        <dbReference type="ARBA" id="ARBA00022840"/>
    </source>
</evidence>
<dbReference type="GO" id="GO:0009927">
    <property type="term" value="F:histidine phosphotransfer kinase activity"/>
    <property type="evidence" value="ECO:0007669"/>
    <property type="project" value="TreeGrafter"/>
</dbReference>
<comment type="subcellular location">
    <subcellularLocation>
        <location evidence="2">Cell membrane</location>
        <topology evidence="2">Multi-pass membrane protein</topology>
    </subcellularLocation>
</comment>
<dbReference type="InterPro" id="IPR004010">
    <property type="entry name" value="Double_Cache_2"/>
</dbReference>
<evidence type="ECO:0000256" key="17">
    <source>
        <dbReference type="SAM" id="Phobius"/>
    </source>
</evidence>
<dbReference type="InterPro" id="IPR003660">
    <property type="entry name" value="HAMP_dom"/>
</dbReference>
<dbReference type="Pfam" id="PF00672">
    <property type="entry name" value="HAMP"/>
    <property type="match status" value="1"/>
</dbReference>
<dbReference type="InterPro" id="IPR004358">
    <property type="entry name" value="Sig_transdc_His_kin-like_C"/>
</dbReference>
<dbReference type="InterPro" id="IPR003594">
    <property type="entry name" value="HATPase_dom"/>
</dbReference>
<reference evidence="21 22" key="1">
    <citation type="submission" date="2010-12" db="EMBL/GenBank/DDBJ databases">
        <title>Complete sequence of Desulfurispirillum indicum S5.</title>
        <authorList>
            <consortium name="US DOE Joint Genome Institute"/>
            <person name="Lucas S."/>
            <person name="Copeland A."/>
            <person name="Lapidus A."/>
            <person name="Cheng J.-F."/>
            <person name="Goodwin L."/>
            <person name="Pitluck S."/>
            <person name="Chertkov O."/>
            <person name="Held B."/>
            <person name="Detter J.C."/>
            <person name="Han C."/>
            <person name="Tapia R."/>
            <person name="Land M."/>
            <person name="Hauser L."/>
            <person name="Kyrpides N."/>
            <person name="Ivanova N."/>
            <person name="Mikhailova N."/>
            <person name="Haggblom M."/>
            <person name="Rauschenbach I."/>
            <person name="Bini E."/>
            <person name="Woyke T."/>
        </authorList>
    </citation>
    <scope>NUCLEOTIDE SEQUENCE [LARGE SCALE GENOMIC DNA]</scope>
    <source>
        <strain evidence="22">ATCC BAA-1389 / DSM 22839 / S5</strain>
    </source>
</reference>
<evidence type="ECO:0000256" key="15">
    <source>
        <dbReference type="PROSITE-ProRule" id="PRU00169"/>
    </source>
</evidence>
<keyword evidence="6" id="KW-0808">Transferase</keyword>
<dbReference type="EMBL" id="CP002432">
    <property type="protein sequence ID" value="ADU64822.1"/>
    <property type="molecule type" value="Genomic_DNA"/>
</dbReference>
<feature type="domain" description="Response regulatory" evidence="19">
    <location>
        <begin position="651"/>
        <end position="767"/>
    </location>
</feature>
<dbReference type="CDD" id="cd06225">
    <property type="entry name" value="HAMP"/>
    <property type="match status" value="1"/>
</dbReference>
<dbReference type="Gene3D" id="3.30.565.10">
    <property type="entry name" value="Histidine kinase-like ATPase, C-terminal domain"/>
    <property type="match status" value="1"/>
</dbReference>
<dbReference type="PROSITE" id="PS50110">
    <property type="entry name" value="RESPONSE_REGULATORY"/>
    <property type="match status" value="2"/>
</dbReference>
<dbReference type="EC" id="2.7.13.3" evidence="3"/>
<dbReference type="GO" id="GO:0005886">
    <property type="term" value="C:plasma membrane"/>
    <property type="evidence" value="ECO:0007669"/>
    <property type="project" value="UniProtKB-SubCell"/>
</dbReference>
<dbReference type="RefSeq" id="WP_013504711.1">
    <property type="nucleotide sequence ID" value="NC_014836.1"/>
</dbReference>
<dbReference type="GO" id="GO:0000155">
    <property type="term" value="F:phosphorelay sensor kinase activity"/>
    <property type="evidence" value="ECO:0007669"/>
    <property type="project" value="InterPro"/>
</dbReference>
<dbReference type="SUPFAM" id="SSF52172">
    <property type="entry name" value="CheY-like"/>
    <property type="match status" value="2"/>
</dbReference>
<dbReference type="PRINTS" id="PR00344">
    <property type="entry name" value="BCTRLSENSOR"/>
</dbReference>
<feature type="domain" description="Histidine kinase" evidence="18">
    <location>
        <begin position="288"/>
        <end position="506"/>
    </location>
</feature>
<evidence type="ECO:0000256" key="8">
    <source>
        <dbReference type="ARBA" id="ARBA00022741"/>
    </source>
</evidence>
<evidence type="ECO:0000256" key="9">
    <source>
        <dbReference type="ARBA" id="ARBA00022777"/>
    </source>
</evidence>
<evidence type="ECO:0000256" key="14">
    <source>
        <dbReference type="ARBA" id="ARBA00023306"/>
    </source>
</evidence>
<keyword evidence="13 17" id="KW-0472">Membrane</keyword>
<dbReference type="PANTHER" id="PTHR43047:SF72">
    <property type="entry name" value="OSMOSENSING HISTIDINE PROTEIN KINASE SLN1"/>
    <property type="match status" value="1"/>
</dbReference>
<dbReference type="Pfam" id="PF00072">
    <property type="entry name" value="Response_reg"/>
    <property type="match status" value="2"/>
</dbReference>
<dbReference type="Gene3D" id="1.10.287.130">
    <property type="match status" value="1"/>
</dbReference>
<dbReference type="InterPro" id="IPR011006">
    <property type="entry name" value="CheY-like_superfamily"/>
</dbReference>
<organism evidence="21 22">
    <name type="scientific">Desulfurispirillum indicum (strain ATCC BAA-1389 / DSM 22839 / S5)</name>
    <dbReference type="NCBI Taxonomy" id="653733"/>
    <lineage>
        <taxon>Bacteria</taxon>
        <taxon>Pseudomonadati</taxon>
        <taxon>Chrysiogenota</taxon>
        <taxon>Chrysiogenia</taxon>
        <taxon>Chrysiogenales</taxon>
        <taxon>Chrysiogenaceae</taxon>
        <taxon>Desulfurispirillum</taxon>
    </lineage>
</organism>
<feature type="coiled-coil region" evidence="16">
    <location>
        <begin position="254"/>
        <end position="288"/>
    </location>
</feature>
<keyword evidence="5 15" id="KW-0597">Phosphoprotein</keyword>
<dbReference type="PANTHER" id="PTHR43047">
    <property type="entry name" value="TWO-COMPONENT HISTIDINE PROTEIN KINASE"/>
    <property type="match status" value="1"/>
</dbReference>
<dbReference type="InterPro" id="IPR033480">
    <property type="entry name" value="sCache_2"/>
</dbReference>
<dbReference type="SMART" id="SM01049">
    <property type="entry name" value="Cache_2"/>
    <property type="match status" value="1"/>
</dbReference>
<evidence type="ECO:0000256" key="6">
    <source>
        <dbReference type="ARBA" id="ARBA00022679"/>
    </source>
</evidence>
<dbReference type="SUPFAM" id="SSF55874">
    <property type="entry name" value="ATPase domain of HSP90 chaperone/DNA topoisomerase II/histidine kinase"/>
    <property type="match status" value="1"/>
</dbReference>
<dbReference type="OrthoDB" id="9757990at2"/>
<evidence type="ECO:0000256" key="3">
    <source>
        <dbReference type="ARBA" id="ARBA00012438"/>
    </source>
</evidence>
<evidence type="ECO:0000256" key="12">
    <source>
        <dbReference type="ARBA" id="ARBA00023012"/>
    </source>
</evidence>
<evidence type="ECO:0000256" key="13">
    <source>
        <dbReference type="ARBA" id="ARBA00023136"/>
    </source>
</evidence>
<dbReference type="FunFam" id="1.10.287.130:FF:000038">
    <property type="entry name" value="Sensory transduction histidine kinase"/>
    <property type="match status" value="1"/>
</dbReference>
<evidence type="ECO:0000259" key="19">
    <source>
        <dbReference type="PROSITE" id="PS50110"/>
    </source>
</evidence>
<name>E6W4U4_DESIS</name>
<dbReference type="eggNOG" id="COG2205">
    <property type="taxonomic scope" value="Bacteria"/>
</dbReference>
<keyword evidence="9" id="KW-0418">Kinase</keyword>
<feature type="transmembrane region" description="Helical" evidence="17">
    <location>
        <begin position="12"/>
        <end position="33"/>
    </location>
</feature>
<dbReference type="Gene3D" id="3.30.450.20">
    <property type="entry name" value="PAS domain"/>
    <property type="match status" value="1"/>
</dbReference>
<dbReference type="PROSITE" id="PS50109">
    <property type="entry name" value="HIS_KIN"/>
    <property type="match status" value="1"/>
</dbReference>
<dbReference type="InterPro" id="IPR036097">
    <property type="entry name" value="HisK_dim/P_sf"/>
</dbReference>
<dbReference type="PROSITE" id="PS50885">
    <property type="entry name" value="HAMP"/>
    <property type="match status" value="1"/>
</dbReference>
<dbReference type="InterPro" id="IPR005467">
    <property type="entry name" value="His_kinase_dom"/>
</dbReference>
<evidence type="ECO:0000256" key="11">
    <source>
        <dbReference type="ARBA" id="ARBA00022989"/>
    </source>
</evidence>
<dbReference type="InterPro" id="IPR003661">
    <property type="entry name" value="HisK_dim/P_dom"/>
</dbReference>
<keyword evidence="16" id="KW-0175">Coiled coil</keyword>
<protein>
    <recommendedName>
        <fullName evidence="3">histidine kinase</fullName>
        <ecNumber evidence="3">2.7.13.3</ecNumber>
    </recommendedName>
</protein>
<keyword evidence="7 17" id="KW-0812">Transmembrane</keyword>
<keyword evidence="22" id="KW-1185">Reference proteome</keyword>
<keyword evidence="11 17" id="KW-1133">Transmembrane helix</keyword>
<sequence>MGLLNTIRGKIITFVIIVAAGMALLISLSINTLHKSLWESRKDAVRYAVQNAYSVLSFYEQQERAGLMSREEAQRISKDLLRSMRYENNEYFWINDTHPRMIMHPIQPQLDGQDLSSYTDPAGKRLFVTSVEIARASQQGYMEYLWPKPGHSESVPKVSYLKYFEPWDWVLGSGVYLDEINTLFWGQVRLSAFIVLTIIFLLLVPVATMTLSINRSMARLIHAIRHTGRSGDLSTQVQFEGNAEGEMRQIALSFNQMLKRLRLAQQELEQARTAAEAASEAKAQFLANMSHELRTPLNAIIGYSEMTQEDIAAGNTQSVQQDLEKINKAGLHLLSIVNDILDISKIEAGKMDLFLEDFDITQLLHDVVAIMTPLMEKQGNQFQLVLSPDIGMMHADQTKVRQILINLLSNATKFTHQGEITVEVQNHGEHIVVSVHDTGIGMDPEQVDRLFKAFTQADASTTRKYGGTGLGLSISQHFCHMMGGSIRVESTPGKGSHFTVQLPRKTLRPPAQQPAGEKTTPTTIQGSGEHVILIVDDDPVVRDIISRSLVREGYSVVQASDGKQALELAEKFLPTAITLDVMMPGMDGWQVLSQLKANSQTRHIPVIMVTILNEKSTGFSLGASEYLVKPVDREVLRDVISRYRHPGHQQPVLVVDDDAITRSTLREVLVAEGYAVIEAEHGKHALQMLSEHQPALILLDLVMPVMDGFTFAAHLKAHPQWSKLPVIVLTSRELDPADCRKLEGHVHNILQKHACPPQTLISQVRQFIDDHRIKGDS</sequence>
<feature type="modified residue" description="4-aspartylphosphate" evidence="15">
    <location>
        <position position="700"/>
    </location>
</feature>
<dbReference type="SMART" id="SM00387">
    <property type="entry name" value="HATPase_c"/>
    <property type="match status" value="1"/>
</dbReference>
<keyword evidence="10 21" id="KW-0067">ATP-binding</keyword>
<dbReference type="InParanoid" id="E6W4U4"/>
<keyword evidence="4" id="KW-1003">Cell membrane</keyword>
<evidence type="ECO:0000259" key="18">
    <source>
        <dbReference type="PROSITE" id="PS50109"/>
    </source>
</evidence>
<dbReference type="CDD" id="cd17574">
    <property type="entry name" value="REC_OmpR"/>
    <property type="match status" value="1"/>
</dbReference>
<evidence type="ECO:0000256" key="5">
    <source>
        <dbReference type="ARBA" id="ARBA00022553"/>
    </source>
</evidence>
<evidence type="ECO:0000313" key="22">
    <source>
        <dbReference type="Proteomes" id="UP000002572"/>
    </source>
</evidence>
<dbReference type="eggNOG" id="COG0784">
    <property type="taxonomic scope" value="Bacteria"/>
</dbReference>
<dbReference type="InterPro" id="IPR036890">
    <property type="entry name" value="HATPase_C_sf"/>
</dbReference>
<dbReference type="CDD" id="cd00082">
    <property type="entry name" value="HisKA"/>
    <property type="match status" value="1"/>
</dbReference>
<accession>E6W4U4</accession>
<dbReference type="InterPro" id="IPR001789">
    <property type="entry name" value="Sig_transdc_resp-reg_receiver"/>
</dbReference>
<keyword evidence="12" id="KW-0902">Two-component regulatory system</keyword>
<dbReference type="Gene3D" id="3.40.50.2300">
    <property type="match status" value="2"/>
</dbReference>
<dbReference type="CDD" id="cd16922">
    <property type="entry name" value="HATPase_EvgS-ArcB-TorS-like"/>
    <property type="match status" value="1"/>
</dbReference>
<evidence type="ECO:0000256" key="16">
    <source>
        <dbReference type="SAM" id="Coils"/>
    </source>
</evidence>
<evidence type="ECO:0000256" key="2">
    <source>
        <dbReference type="ARBA" id="ARBA00004651"/>
    </source>
</evidence>
<dbReference type="STRING" id="653733.Selin_0063"/>
<dbReference type="Gene3D" id="6.10.340.10">
    <property type="match status" value="1"/>
</dbReference>
<dbReference type="Pfam" id="PF02518">
    <property type="entry name" value="HATPase_c"/>
    <property type="match status" value="1"/>
</dbReference>
<dbReference type="SMART" id="SM00304">
    <property type="entry name" value="HAMP"/>
    <property type="match status" value="1"/>
</dbReference>
<evidence type="ECO:0000256" key="1">
    <source>
        <dbReference type="ARBA" id="ARBA00000085"/>
    </source>
</evidence>
<dbReference type="SUPFAM" id="SSF47384">
    <property type="entry name" value="Homodimeric domain of signal transducing histidine kinase"/>
    <property type="match status" value="1"/>
</dbReference>
<feature type="domain" description="Response regulatory" evidence="19">
    <location>
        <begin position="531"/>
        <end position="644"/>
    </location>
</feature>
<comment type="catalytic activity">
    <reaction evidence="1">
        <text>ATP + protein L-histidine = ADP + protein N-phospho-L-histidine.</text>
        <dbReference type="EC" id="2.7.13.3"/>
    </reaction>
</comment>
<dbReference type="KEGG" id="din:Selin_0063"/>
<feature type="modified residue" description="4-aspartylphosphate" evidence="15">
    <location>
        <position position="580"/>
    </location>
</feature>
<keyword evidence="8" id="KW-0547">Nucleotide-binding</keyword>
<dbReference type="SMART" id="SM00448">
    <property type="entry name" value="REC"/>
    <property type="match status" value="2"/>
</dbReference>
<dbReference type="Pfam" id="PF08269">
    <property type="entry name" value="dCache_2"/>
    <property type="match status" value="1"/>
</dbReference>
<feature type="domain" description="HAMP" evidence="20">
    <location>
        <begin position="211"/>
        <end position="266"/>
    </location>
</feature>
<dbReference type="Pfam" id="PF00512">
    <property type="entry name" value="HisKA"/>
    <property type="match status" value="1"/>
</dbReference>
<evidence type="ECO:0000256" key="4">
    <source>
        <dbReference type="ARBA" id="ARBA00022475"/>
    </source>
</evidence>
<proteinExistence type="predicted"/>
<feature type="transmembrane region" description="Helical" evidence="17">
    <location>
        <begin position="190"/>
        <end position="211"/>
    </location>
</feature>
<keyword evidence="14" id="KW-0131">Cell cycle</keyword>
<gene>
    <name evidence="21" type="ordered locus">Selin_0063</name>
</gene>